<reference evidence="1" key="2">
    <citation type="journal article" date="2015" name="Data Brief">
        <title>Shoot transcriptome of the giant reed, Arundo donax.</title>
        <authorList>
            <person name="Barrero R.A."/>
            <person name="Guerrero F.D."/>
            <person name="Moolhuijzen P."/>
            <person name="Goolsby J.A."/>
            <person name="Tidwell J."/>
            <person name="Bellgard S.E."/>
            <person name="Bellgard M.I."/>
        </authorList>
    </citation>
    <scope>NUCLEOTIDE SEQUENCE</scope>
    <source>
        <tissue evidence="1">Shoot tissue taken approximately 20 cm above the soil surface</tissue>
    </source>
</reference>
<name>A0A0A8ZHH0_ARUDO</name>
<evidence type="ECO:0000313" key="1">
    <source>
        <dbReference type="EMBL" id="JAD38266.1"/>
    </source>
</evidence>
<protein>
    <submittedName>
        <fullName evidence="1">Uncharacterized protein</fullName>
    </submittedName>
</protein>
<reference evidence="1" key="1">
    <citation type="submission" date="2014-09" db="EMBL/GenBank/DDBJ databases">
        <authorList>
            <person name="Magalhaes I.L.F."/>
            <person name="Oliveira U."/>
            <person name="Santos F.R."/>
            <person name="Vidigal T.H.D.A."/>
            <person name="Brescovit A.D."/>
            <person name="Santos A.J."/>
        </authorList>
    </citation>
    <scope>NUCLEOTIDE SEQUENCE</scope>
    <source>
        <tissue evidence="1">Shoot tissue taken approximately 20 cm above the soil surface</tissue>
    </source>
</reference>
<sequence length="21" mass="2391">MNLSVAHLWCSDLIIFVMNIA</sequence>
<proteinExistence type="predicted"/>
<accession>A0A0A8ZHH0</accession>
<dbReference type="AlphaFoldDB" id="A0A0A8ZHH0"/>
<organism evidence="1">
    <name type="scientific">Arundo donax</name>
    <name type="common">Giant reed</name>
    <name type="synonym">Donax arundinaceus</name>
    <dbReference type="NCBI Taxonomy" id="35708"/>
    <lineage>
        <taxon>Eukaryota</taxon>
        <taxon>Viridiplantae</taxon>
        <taxon>Streptophyta</taxon>
        <taxon>Embryophyta</taxon>
        <taxon>Tracheophyta</taxon>
        <taxon>Spermatophyta</taxon>
        <taxon>Magnoliopsida</taxon>
        <taxon>Liliopsida</taxon>
        <taxon>Poales</taxon>
        <taxon>Poaceae</taxon>
        <taxon>PACMAD clade</taxon>
        <taxon>Arundinoideae</taxon>
        <taxon>Arundineae</taxon>
        <taxon>Arundo</taxon>
    </lineage>
</organism>
<dbReference type="EMBL" id="GBRH01259629">
    <property type="protein sequence ID" value="JAD38266.1"/>
    <property type="molecule type" value="Transcribed_RNA"/>
</dbReference>